<evidence type="ECO:0000256" key="8">
    <source>
        <dbReference type="RuleBase" id="RU366017"/>
    </source>
</evidence>
<evidence type="ECO:0000256" key="4">
    <source>
        <dbReference type="ARBA" id="ARBA00022679"/>
    </source>
</evidence>
<gene>
    <name evidence="9" type="ORF">GSLYS_00021382001</name>
</gene>
<evidence type="ECO:0000256" key="3">
    <source>
        <dbReference type="ARBA" id="ARBA00022676"/>
    </source>
</evidence>
<evidence type="ECO:0000256" key="6">
    <source>
        <dbReference type="ARBA" id="ARBA00022989"/>
    </source>
</evidence>
<evidence type="ECO:0000313" key="9">
    <source>
        <dbReference type="EMBL" id="CAL1548065.1"/>
    </source>
</evidence>
<evidence type="ECO:0000256" key="1">
    <source>
        <dbReference type="ARBA" id="ARBA00004167"/>
    </source>
</evidence>
<dbReference type="PANTHER" id="PTHR21461">
    <property type="entry name" value="GLYCOSYLTRANSFERASE FAMILY 92 PROTEIN"/>
    <property type="match status" value="1"/>
</dbReference>
<comment type="similarity">
    <text evidence="2 8">Belongs to the glycosyltransferase 92 family.</text>
</comment>
<dbReference type="InterPro" id="IPR008166">
    <property type="entry name" value="Glyco_transf_92"/>
</dbReference>
<accession>A0AAV2INM3</accession>
<keyword evidence="10" id="KW-1185">Reference proteome</keyword>
<keyword evidence="7" id="KW-0472">Membrane</keyword>
<dbReference type="EMBL" id="CAXITT010001159">
    <property type="protein sequence ID" value="CAL1548065.1"/>
    <property type="molecule type" value="Genomic_DNA"/>
</dbReference>
<dbReference type="AlphaFoldDB" id="A0AAV2INM3"/>
<protein>
    <recommendedName>
        <fullName evidence="8">Glycosyltransferase family 92 protein</fullName>
        <ecNumber evidence="8">2.4.1.-</ecNumber>
    </recommendedName>
</protein>
<dbReference type="Pfam" id="PF01697">
    <property type="entry name" value="Glyco_transf_92"/>
    <property type="match status" value="1"/>
</dbReference>
<feature type="non-terminal residue" evidence="9">
    <location>
        <position position="369"/>
    </location>
</feature>
<name>A0AAV2INM3_LYMST</name>
<feature type="non-terminal residue" evidence="9">
    <location>
        <position position="1"/>
    </location>
</feature>
<comment type="caution">
    <text evidence="9">The sequence shown here is derived from an EMBL/GenBank/DDBJ whole genome shotgun (WGS) entry which is preliminary data.</text>
</comment>
<dbReference type="PANTHER" id="PTHR21461:SF69">
    <property type="entry name" value="GLYCOSYLTRANSFERASE FAMILY 92 PROTEIN"/>
    <property type="match status" value="1"/>
</dbReference>
<keyword evidence="4 8" id="KW-0808">Transferase</keyword>
<proteinExistence type="inferred from homology"/>
<evidence type="ECO:0000256" key="5">
    <source>
        <dbReference type="ARBA" id="ARBA00022692"/>
    </source>
</evidence>
<dbReference type="GO" id="GO:0016020">
    <property type="term" value="C:membrane"/>
    <property type="evidence" value="ECO:0007669"/>
    <property type="project" value="UniProtKB-SubCell"/>
</dbReference>
<sequence>ETFQPINAHQAWVYSAYFDPANQTVYTIKVFAIGKYFDNHPVQCHLEENGSTIVVNGTRETVPDGHNSGFWAVCYMCSFSNSSYPDYVSLTFNVSERPSNRLAVTYPQPREFRREFAVCFAALHDYKHPSRLVHAIEINRVLGAEHFYVYNYSVCNATDAAMRHYQRLGLLTVLPWSLPTLDIWYYGQNLAINDCVYRNRFVSRFVVIQDTDELIVPTRHSSWGEVINVIESDRDSTTNSSVRDDTSPYASYSFESTLNKGMPDLTTWEELKKNFSISGEEEQFITNNSIILFLHVMRVNWTYKFNDRSKTIVRPEHVIFSGIHYTHALRDHAPFTVVSVDLAVVQHFYKMISDTNCILDTSLLRFIRP</sequence>
<keyword evidence="5" id="KW-0812">Transmembrane</keyword>
<keyword evidence="6" id="KW-1133">Transmembrane helix</keyword>
<dbReference type="EC" id="2.4.1.-" evidence="8"/>
<keyword evidence="3 8" id="KW-0328">Glycosyltransferase</keyword>
<evidence type="ECO:0000256" key="7">
    <source>
        <dbReference type="ARBA" id="ARBA00023136"/>
    </source>
</evidence>
<dbReference type="GO" id="GO:0016757">
    <property type="term" value="F:glycosyltransferase activity"/>
    <property type="evidence" value="ECO:0007669"/>
    <property type="project" value="UniProtKB-UniRule"/>
</dbReference>
<organism evidence="9 10">
    <name type="scientific">Lymnaea stagnalis</name>
    <name type="common">Great pond snail</name>
    <name type="synonym">Helix stagnalis</name>
    <dbReference type="NCBI Taxonomy" id="6523"/>
    <lineage>
        <taxon>Eukaryota</taxon>
        <taxon>Metazoa</taxon>
        <taxon>Spiralia</taxon>
        <taxon>Lophotrochozoa</taxon>
        <taxon>Mollusca</taxon>
        <taxon>Gastropoda</taxon>
        <taxon>Heterobranchia</taxon>
        <taxon>Euthyneura</taxon>
        <taxon>Panpulmonata</taxon>
        <taxon>Hygrophila</taxon>
        <taxon>Lymnaeoidea</taxon>
        <taxon>Lymnaeidae</taxon>
        <taxon>Lymnaea</taxon>
    </lineage>
</organism>
<reference evidence="9 10" key="1">
    <citation type="submission" date="2024-04" db="EMBL/GenBank/DDBJ databases">
        <authorList>
            <consortium name="Genoscope - CEA"/>
            <person name="William W."/>
        </authorList>
    </citation>
    <scope>NUCLEOTIDE SEQUENCE [LARGE SCALE GENOMIC DNA]</scope>
</reference>
<evidence type="ECO:0000313" key="10">
    <source>
        <dbReference type="Proteomes" id="UP001497497"/>
    </source>
</evidence>
<evidence type="ECO:0000256" key="2">
    <source>
        <dbReference type="ARBA" id="ARBA00007647"/>
    </source>
</evidence>
<comment type="subcellular location">
    <subcellularLocation>
        <location evidence="1">Membrane</location>
        <topology evidence="1">Single-pass membrane protein</topology>
    </subcellularLocation>
</comment>
<dbReference type="GO" id="GO:0005737">
    <property type="term" value="C:cytoplasm"/>
    <property type="evidence" value="ECO:0007669"/>
    <property type="project" value="TreeGrafter"/>
</dbReference>
<dbReference type="Proteomes" id="UP001497497">
    <property type="component" value="Unassembled WGS sequence"/>
</dbReference>